<evidence type="ECO:0000256" key="3">
    <source>
        <dbReference type="ARBA" id="ARBA00023163"/>
    </source>
</evidence>
<dbReference type="GO" id="GO:0003677">
    <property type="term" value="F:DNA binding"/>
    <property type="evidence" value="ECO:0007669"/>
    <property type="project" value="UniProtKB-KW"/>
</dbReference>
<dbReference type="InterPro" id="IPR001138">
    <property type="entry name" value="Zn2Cys6_DnaBD"/>
</dbReference>
<organism evidence="7 8">
    <name type="scientific">Lophiostoma macrostomum CBS 122681</name>
    <dbReference type="NCBI Taxonomy" id="1314788"/>
    <lineage>
        <taxon>Eukaryota</taxon>
        <taxon>Fungi</taxon>
        <taxon>Dikarya</taxon>
        <taxon>Ascomycota</taxon>
        <taxon>Pezizomycotina</taxon>
        <taxon>Dothideomycetes</taxon>
        <taxon>Pleosporomycetidae</taxon>
        <taxon>Pleosporales</taxon>
        <taxon>Lophiostomataceae</taxon>
        <taxon>Lophiostoma</taxon>
    </lineage>
</organism>
<keyword evidence="8" id="KW-1185">Reference proteome</keyword>
<feature type="region of interest" description="Disordered" evidence="5">
    <location>
        <begin position="292"/>
        <end position="377"/>
    </location>
</feature>
<dbReference type="AlphaFoldDB" id="A0A6A6SZF8"/>
<feature type="region of interest" description="Disordered" evidence="5">
    <location>
        <begin position="621"/>
        <end position="673"/>
    </location>
</feature>
<evidence type="ECO:0000256" key="5">
    <source>
        <dbReference type="SAM" id="MobiDB-lite"/>
    </source>
</evidence>
<gene>
    <name evidence="7" type="ORF">K491DRAFT_760420</name>
</gene>
<keyword evidence="1" id="KW-0805">Transcription regulation</keyword>
<dbReference type="SUPFAM" id="SSF57701">
    <property type="entry name" value="Zn2/Cys6 DNA-binding domain"/>
    <property type="match status" value="2"/>
</dbReference>
<dbReference type="GO" id="GO:0000981">
    <property type="term" value="F:DNA-binding transcription factor activity, RNA polymerase II-specific"/>
    <property type="evidence" value="ECO:0007669"/>
    <property type="project" value="InterPro"/>
</dbReference>
<reference evidence="7" key="1">
    <citation type="journal article" date="2020" name="Stud. Mycol.">
        <title>101 Dothideomycetes genomes: a test case for predicting lifestyles and emergence of pathogens.</title>
        <authorList>
            <person name="Haridas S."/>
            <person name="Albert R."/>
            <person name="Binder M."/>
            <person name="Bloem J."/>
            <person name="Labutti K."/>
            <person name="Salamov A."/>
            <person name="Andreopoulos B."/>
            <person name="Baker S."/>
            <person name="Barry K."/>
            <person name="Bills G."/>
            <person name="Bluhm B."/>
            <person name="Cannon C."/>
            <person name="Castanera R."/>
            <person name="Culley D."/>
            <person name="Daum C."/>
            <person name="Ezra D."/>
            <person name="Gonzalez J."/>
            <person name="Henrissat B."/>
            <person name="Kuo A."/>
            <person name="Liang C."/>
            <person name="Lipzen A."/>
            <person name="Lutzoni F."/>
            <person name="Magnuson J."/>
            <person name="Mondo S."/>
            <person name="Nolan M."/>
            <person name="Ohm R."/>
            <person name="Pangilinan J."/>
            <person name="Park H.-J."/>
            <person name="Ramirez L."/>
            <person name="Alfaro M."/>
            <person name="Sun H."/>
            <person name="Tritt A."/>
            <person name="Yoshinaga Y."/>
            <person name="Zwiers L.-H."/>
            <person name="Turgeon B."/>
            <person name="Goodwin S."/>
            <person name="Spatafora J."/>
            <person name="Crous P."/>
            <person name="Grigoriev I."/>
        </authorList>
    </citation>
    <scope>NUCLEOTIDE SEQUENCE</scope>
    <source>
        <strain evidence="7">CBS 122681</strain>
    </source>
</reference>
<dbReference type="PANTHER" id="PTHR31069:SF32">
    <property type="entry name" value="ARGININE METABOLISM REGULATION PROTEIN II"/>
    <property type="match status" value="1"/>
</dbReference>
<keyword evidence="2" id="KW-0238">DNA-binding</keyword>
<dbReference type="GO" id="GO:0008270">
    <property type="term" value="F:zinc ion binding"/>
    <property type="evidence" value="ECO:0007669"/>
    <property type="project" value="InterPro"/>
</dbReference>
<proteinExistence type="predicted"/>
<evidence type="ECO:0000259" key="6">
    <source>
        <dbReference type="PROSITE" id="PS50048"/>
    </source>
</evidence>
<feature type="domain" description="Zn(2)-C6 fungal-type" evidence="6">
    <location>
        <begin position="216"/>
        <end position="246"/>
    </location>
</feature>
<evidence type="ECO:0000256" key="1">
    <source>
        <dbReference type="ARBA" id="ARBA00023015"/>
    </source>
</evidence>
<protein>
    <recommendedName>
        <fullName evidence="6">Zn(2)-C6 fungal-type domain-containing protein</fullName>
    </recommendedName>
</protein>
<keyword evidence="4" id="KW-0539">Nucleus</keyword>
<dbReference type="SMART" id="SM00066">
    <property type="entry name" value="GAL4"/>
    <property type="match status" value="2"/>
</dbReference>
<feature type="compositionally biased region" description="Basic and acidic residues" evidence="5">
    <location>
        <begin position="640"/>
        <end position="660"/>
    </location>
</feature>
<dbReference type="EMBL" id="MU004404">
    <property type="protein sequence ID" value="KAF2652331.1"/>
    <property type="molecule type" value="Genomic_DNA"/>
</dbReference>
<dbReference type="InterPro" id="IPR050675">
    <property type="entry name" value="OAF3"/>
</dbReference>
<evidence type="ECO:0000256" key="2">
    <source>
        <dbReference type="ARBA" id="ARBA00023125"/>
    </source>
</evidence>
<feature type="compositionally biased region" description="Acidic residues" evidence="5">
    <location>
        <begin position="621"/>
        <end position="639"/>
    </location>
</feature>
<dbReference type="CDD" id="cd00067">
    <property type="entry name" value="GAL4"/>
    <property type="match status" value="2"/>
</dbReference>
<dbReference type="PANTHER" id="PTHR31069">
    <property type="entry name" value="OLEATE-ACTIVATED TRANSCRIPTION FACTOR 1-RELATED"/>
    <property type="match status" value="1"/>
</dbReference>
<name>A0A6A6SZF8_9PLEO</name>
<dbReference type="InterPro" id="IPR036864">
    <property type="entry name" value="Zn2-C6_fun-type_DNA-bd_sf"/>
</dbReference>
<dbReference type="Pfam" id="PF00172">
    <property type="entry name" value="Zn_clus"/>
    <property type="match status" value="2"/>
</dbReference>
<feature type="compositionally biased region" description="Polar residues" evidence="5">
    <location>
        <begin position="292"/>
        <end position="303"/>
    </location>
</feature>
<feature type="compositionally biased region" description="Low complexity" evidence="5">
    <location>
        <begin position="338"/>
        <end position="363"/>
    </location>
</feature>
<dbReference type="PROSITE" id="PS00463">
    <property type="entry name" value="ZN2_CY6_FUNGAL_1"/>
    <property type="match status" value="1"/>
</dbReference>
<evidence type="ECO:0000313" key="8">
    <source>
        <dbReference type="Proteomes" id="UP000799324"/>
    </source>
</evidence>
<feature type="domain" description="Zn(2)-C6 fungal-type" evidence="6">
    <location>
        <begin position="260"/>
        <end position="290"/>
    </location>
</feature>
<evidence type="ECO:0000313" key="7">
    <source>
        <dbReference type="EMBL" id="KAF2652331.1"/>
    </source>
</evidence>
<keyword evidence="3" id="KW-0804">Transcription</keyword>
<dbReference type="Gene3D" id="4.10.240.10">
    <property type="entry name" value="Zn(2)-C6 fungal-type DNA-binding domain"/>
    <property type="match status" value="2"/>
</dbReference>
<dbReference type="Proteomes" id="UP000799324">
    <property type="component" value="Unassembled WGS sequence"/>
</dbReference>
<dbReference type="OrthoDB" id="445357at2759"/>
<evidence type="ECO:0000256" key="4">
    <source>
        <dbReference type="ARBA" id="ARBA00023242"/>
    </source>
</evidence>
<feature type="compositionally biased region" description="Polar residues" evidence="5">
    <location>
        <begin position="364"/>
        <end position="377"/>
    </location>
</feature>
<dbReference type="PROSITE" id="PS50048">
    <property type="entry name" value="ZN2_CY6_FUNGAL_2"/>
    <property type="match status" value="2"/>
</dbReference>
<sequence>MESPAGTTRQPEYASPFFGCTEERGRFHSFDLRIETVHHENGYWLFHQPDEAEAWRLEYKKPEQILRDEIYRDGAPQNIQLRWIHGQLDSYQGQQTGNVWEHLREISREQKILGLPNLPYMELPTYPIDPEGRLLQHRQQKDGSLPPQDTADLASHEAAAFTPQQTSGFAPQETTGLLQQKTTGLLQQQTPSLLSQEFPGFLPQETPVRTYDKRPRCTRCSKAKKDCDRAHPNCGRCSQAGATCEYPSVEERRLNRNGVACTACRHERKFCDKVRPQCKRCSDHGRSCVYLDTQQGDNSQDIPTDSPDAEESTDLSRAVPEPFPHPGLGNLPSKPMHPFAASPSSFPSNSPFSSNASPSDNSSIPTVNTAYDSPDSWPSSLGLLSSRNKRPSAEYISPYSLLLHSPAHTAGNNIPLDTTGAEDGHLQNGRQNLEQAQQATQTDTSPGRESLEDPVVLIRPESPKHGPLAEPGDVSDYMDLPTAFGSFDMTRLMHEIEVDPNGISEIPCMDCGEMTGHRSDCHIGNIKPLNNLTMRQYSLIADAVESFDPEPWRENHHPPFQIPEDYATKVRGMAEVIRAERDYIREPRYHSMTDDQLVLFWGFKTMKDAQVIWFDGDEPYMLESESENDGEDQMGEEGDNMDRDNMDGDTKEDDNMKGVDENPTTDPMDVDET</sequence>
<accession>A0A6A6SZF8</accession>